<dbReference type="EMBL" id="FRCT01000001">
    <property type="protein sequence ID" value="SHM10871.1"/>
    <property type="molecule type" value="Genomic_DNA"/>
</dbReference>
<organism evidence="3 4">
    <name type="scientific">Ruminococcus flavefaciens</name>
    <dbReference type="NCBI Taxonomy" id="1265"/>
    <lineage>
        <taxon>Bacteria</taxon>
        <taxon>Bacillati</taxon>
        <taxon>Bacillota</taxon>
        <taxon>Clostridia</taxon>
        <taxon>Eubacteriales</taxon>
        <taxon>Oscillospiraceae</taxon>
        <taxon>Ruminococcus</taxon>
    </lineage>
</organism>
<protein>
    <submittedName>
        <fullName evidence="3">Uncharacterized protein</fullName>
    </submittedName>
</protein>
<feature type="compositionally biased region" description="Basic and acidic residues" evidence="1">
    <location>
        <begin position="42"/>
        <end position="60"/>
    </location>
</feature>
<dbReference type="AlphaFoldDB" id="A0A1M7G3M1"/>
<reference evidence="3 4" key="1">
    <citation type="submission" date="2016-11" db="EMBL/GenBank/DDBJ databases">
        <authorList>
            <person name="Jaros S."/>
            <person name="Januszkiewicz K."/>
            <person name="Wedrychowicz H."/>
        </authorList>
    </citation>
    <scope>NUCLEOTIDE SEQUENCE [LARGE SCALE GENOMIC DNA]</scope>
    <source>
        <strain evidence="3 4">Y1</strain>
    </source>
</reference>
<feature type="region of interest" description="Disordered" evidence="1">
    <location>
        <begin position="97"/>
        <end position="121"/>
    </location>
</feature>
<keyword evidence="2" id="KW-0732">Signal</keyword>
<sequence>MKKLLAICSIFFTVCATLTGCGDNNDGHYTDDGNGSVISENTTDKTYETTTDRKGDDRIRDRVDDAADGIGDAGKDIVDGAGDAGKELIDGAQNAADDVIDGLDGDKEHDEKSTTTHKKDR</sequence>
<evidence type="ECO:0000256" key="2">
    <source>
        <dbReference type="SAM" id="SignalP"/>
    </source>
</evidence>
<dbReference type="RefSeq" id="WP_072947627.1">
    <property type="nucleotide sequence ID" value="NZ_FRCT01000001.1"/>
</dbReference>
<name>A0A1M7G3M1_RUMFL</name>
<feature type="region of interest" description="Disordered" evidence="1">
    <location>
        <begin position="22"/>
        <end position="60"/>
    </location>
</feature>
<feature type="compositionally biased region" description="Basic and acidic residues" evidence="1">
    <location>
        <begin position="104"/>
        <end position="121"/>
    </location>
</feature>
<evidence type="ECO:0000256" key="1">
    <source>
        <dbReference type="SAM" id="MobiDB-lite"/>
    </source>
</evidence>
<feature type="signal peptide" evidence="2">
    <location>
        <begin position="1"/>
        <end position="16"/>
    </location>
</feature>
<evidence type="ECO:0000313" key="4">
    <source>
        <dbReference type="Proteomes" id="UP000184394"/>
    </source>
</evidence>
<accession>A0A1M7G3M1</accession>
<feature type="chain" id="PRO_5038960037" evidence="2">
    <location>
        <begin position="17"/>
        <end position="121"/>
    </location>
</feature>
<evidence type="ECO:0000313" key="3">
    <source>
        <dbReference type="EMBL" id="SHM10871.1"/>
    </source>
</evidence>
<dbReference type="OrthoDB" id="1825088at2"/>
<gene>
    <name evidence="3" type="ORF">SAMN04487860_10141</name>
</gene>
<dbReference type="PROSITE" id="PS51257">
    <property type="entry name" value="PROKAR_LIPOPROTEIN"/>
    <property type="match status" value="1"/>
</dbReference>
<proteinExistence type="predicted"/>
<dbReference type="Proteomes" id="UP000184394">
    <property type="component" value="Unassembled WGS sequence"/>
</dbReference>